<dbReference type="EMBL" id="PVTE01000009">
    <property type="protein sequence ID" value="PRY38343.1"/>
    <property type="molecule type" value="Genomic_DNA"/>
</dbReference>
<dbReference type="OrthoDB" id="1524091at2"/>
<comment type="caution">
    <text evidence="3">The sequence shown here is derived from an EMBL/GenBank/DDBJ whole genome shotgun (WGS) entry which is preliminary data.</text>
</comment>
<evidence type="ECO:0000313" key="4">
    <source>
        <dbReference type="Proteomes" id="UP000238375"/>
    </source>
</evidence>
<name>A0A2T0SYB4_9BACT</name>
<dbReference type="GO" id="GO:0000160">
    <property type="term" value="P:phosphorelay signal transduction system"/>
    <property type="evidence" value="ECO:0007669"/>
    <property type="project" value="InterPro"/>
</dbReference>
<dbReference type="PROSITE" id="PS50110">
    <property type="entry name" value="RESPONSE_REGULATORY"/>
    <property type="match status" value="1"/>
</dbReference>
<dbReference type="SMART" id="SM00448">
    <property type="entry name" value="REC"/>
    <property type="match status" value="1"/>
</dbReference>
<dbReference type="InterPro" id="IPR052893">
    <property type="entry name" value="TCS_response_regulator"/>
</dbReference>
<evidence type="ECO:0000313" key="3">
    <source>
        <dbReference type="EMBL" id="PRY38343.1"/>
    </source>
</evidence>
<gene>
    <name evidence="3" type="ORF">CLV58_10970</name>
</gene>
<dbReference type="AlphaFoldDB" id="A0A2T0SYB4"/>
<proteinExistence type="predicted"/>
<dbReference type="PANTHER" id="PTHR44520:SF2">
    <property type="entry name" value="RESPONSE REGULATOR RCP1"/>
    <property type="match status" value="1"/>
</dbReference>
<feature type="domain" description="Response regulatory" evidence="2">
    <location>
        <begin position="9"/>
        <end position="135"/>
    </location>
</feature>
<keyword evidence="1" id="KW-0597">Phosphoprotein</keyword>
<dbReference type="RefSeq" id="WP_106138077.1">
    <property type="nucleotide sequence ID" value="NZ_PVTE01000009.1"/>
</dbReference>
<keyword evidence="4" id="KW-1185">Reference proteome</keyword>
<dbReference type="InterPro" id="IPR001789">
    <property type="entry name" value="Sig_transdc_resp-reg_receiver"/>
</dbReference>
<dbReference type="CDD" id="cd00156">
    <property type="entry name" value="REC"/>
    <property type="match status" value="1"/>
</dbReference>
<dbReference type="Proteomes" id="UP000238375">
    <property type="component" value="Unassembled WGS sequence"/>
</dbReference>
<dbReference type="InterPro" id="IPR011006">
    <property type="entry name" value="CheY-like_superfamily"/>
</dbReference>
<accession>A0A2T0SYB4</accession>
<dbReference type="Gene3D" id="3.40.50.2300">
    <property type="match status" value="1"/>
</dbReference>
<dbReference type="Pfam" id="PF00072">
    <property type="entry name" value="Response_reg"/>
    <property type="match status" value="1"/>
</dbReference>
<evidence type="ECO:0000259" key="2">
    <source>
        <dbReference type="PROSITE" id="PS50110"/>
    </source>
</evidence>
<organism evidence="3 4">
    <name type="scientific">Spirosoma oryzae</name>
    <dbReference type="NCBI Taxonomy" id="1469603"/>
    <lineage>
        <taxon>Bacteria</taxon>
        <taxon>Pseudomonadati</taxon>
        <taxon>Bacteroidota</taxon>
        <taxon>Cytophagia</taxon>
        <taxon>Cytophagales</taxon>
        <taxon>Cytophagaceae</taxon>
        <taxon>Spirosoma</taxon>
    </lineage>
</organism>
<reference evidence="3 4" key="1">
    <citation type="submission" date="2018-03" db="EMBL/GenBank/DDBJ databases">
        <title>Genomic Encyclopedia of Archaeal and Bacterial Type Strains, Phase II (KMG-II): from individual species to whole genera.</title>
        <authorList>
            <person name="Goeker M."/>
        </authorList>
    </citation>
    <scope>NUCLEOTIDE SEQUENCE [LARGE SCALE GENOMIC DNA]</scope>
    <source>
        <strain evidence="3 4">DSM 28354</strain>
    </source>
</reference>
<feature type="modified residue" description="4-aspartylphosphate" evidence="1">
    <location>
        <position position="65"/>
    </location>
</feature>
<evidence type="ECO:0000256" key="1">
    <source>
        <dbReference type="PROSITE-ProRule" id="PRU00169"/>
    </source>
</evidence>
<dbReference type="PANTHER" id="PTHR44520">
    <property type="entry name" value="RESPONSE REGULATOR RCP1-RELATED"/>
    <property type="match status" value="1"/>
</dbReference>
<dbReference type="SUPFAM" id="SSF52172">
    <property type="entry name" value="CheY-like"/>
    <property type="match status" value="1"/>
</dbReference>
<sequence length="139" mass="15552">MKTRGGLHSILLIDDDKFTNLIHTKVVERAGLGVSVKAINNVPDAIAYLSEDKPATEQPGIIFLDINMPGLTGWDFMNLYNQLDDRYKANAVVVMLTTSLNPDDYQRAQQNGHIVDFLQKPLRVESLLTVASRYFSEGE</sequence>
<protein>
    <submittedName>
        <fullName evidence="3">Response regulator receiver domain-containing protein</fullName>
    </submittedName>
</protein>